<evidence type="ECO:0000313" key="2">
    <source>
        <dbReference type="EMBL" id="KZO90837.1"/>
    </source>
</evidence>
<dbReference type="EMBL" id="KV417333">
    <property type="protein sequence ID" value="KZO90837.1"/>
    <property type="molecule type" value="Genomic_DNA"/>
</dbReference>
<reference evidence="2 3" key="1">
    <citation type="journal article" date="2016" name="Mol. Biol. Evol.">
        <title>Comparative Genomics of Early-Diverging Mushroom-Forming Fungi Provides Insights into the Origins of Lignocellulose Decay Capabilities.</title>
        <authorList>
            <person name="Nagy L.G."/>
            <person name="Riley R."/>
            <person name="Tritt A."/>
            <person name="Adam C."/>
            <person name="Daum C."/>
            <person name="Floudas D."/>
            <person name="Sun H."/>
            <person name="Yadav J.S."/>
            <person name="Pangilinan J."/>
            <person name="Larsson K.H."/>
            <person name="Matsuura K."/>
            <person name="Barry K."/>
            <person name="Labutti K."/>
            <person name="Kuo R."/>
            <person name="Ohm R.A."/>
            <person name="Bhattacharya S.S."/>
            <person name="Shirouzu T."/>
            <person name="Yoshinaga Y."/>
            <person name="Martin F.M."/>
            <person name="Grigoriev I.V."/>
            <person name="Hibbett D.S."/>
        </authorList>
    </citation>
    <scope>NUCLEOTIDE SEQUENCE [LARGE SCALE GENOMIC DNA]</scope>
    <source>
        <strain evidence="2 3">TUFC12733</strain>
    </source>
</reference>
<evidence type="ECO:0000256" key="1">
    <source>
        <dbReference type="SAM" id="MobiDB-lite"/>
    </source>
</evidence>
<dbReference type="AlphaFoldDB" id="A0A167GRR6"/>
<protein>
    <submittedName>
        <fullName evidence="2">Uncharacterized protein</fullName>
    </submittedName>
</protein>
<evidence type="ECO:0000313" key="3">
    <source>
        <dbReference type="Proteomes" id="UP000076738"/>
    </source>
</evidence>
<proteinExistence type="predicted"/>
<keyword evidence="3" id="KW-1185">Reference proteome</keyword>
<organism evidence="2 3">
    <name type="scientific">Calocera viscosa (strain TUFC12733)</name>
    <dbReference type="NCBI Taxonomy" id="1330018"/>
    <lineage>
        <taxon>Eukaryota</taxon>
        <taxon>Fungi</taxon>
        <taxon>Dikarya</taxon>
        <taxon>Basidiomycota</taxon>
        <taxon>Agaricomycotina</taxon>
        <taxon>Dacrymycetes</taxon>
        <taxon>Dacrymycetales</taxon>
        <taxon>Dacrymycetaceae</taxon>
        <taxon>Calocera</taxon>
    </lineage>
</organism>
<sequence>MDRMTLWNVLERRALSSAAESGFDGALRGWPVYSTEGATELLVDLAPFLPSNGLFVKRVFVPLDMRDRATLESFGSGDHRRSGRNQAITGPSESGELECHFVPPFLPQRQAIVPNALVPTVPIENELLLLLGDGGPRHEGYEAKRGIDASLVAEVEQYVELAVEVVRLAVPQERFPVRELLL</sequence>
<gene>
    <name evidence="2" type="ORF">CALVIDRAFT_373931</name>
</gene>
<accession>A0A167GRR6</accession>
<feature type="region of interest" description="Disordered" evidence="1">
    <location>
        <begin position="73"/>
        <end position="94"/>
    </location>
</feature>
<dbReference type="Proteomes" id="UP000076738">
    <property type="component" value="Unassembled WGS sequence"/>
</dbReference>
<name>A0A167GRR6_CALVF</name>